<proteinExistence type="predicted"/>
<comment type="caution">
    <text evidence="1">The sequence shown here is derived from an EMBL/GenBank/DDBJ whole genome shotgun (WGS) entry which is preliminary data.</text>
</comment>
<keyword evidence="2" id="KW-1185">Reference proteome</keyword>
<sequence>MGVPSYRVQRRVLSYQFSTQFDGLSPASIVDACGNSSGMMSLFFSKSSLMHSGVSSMLLSSEASSMSCMAAIYLGSPSFSPLTSCIAGNCGCGEVAGMVVVDTLHDVPSPKKHIILKQGEIMIFTLLQEIAWFPIGLGRLLGLDGLSETSCLPSAGDHLSVDGHSHNCNLWEGFK</sequence>
<organism evidence="1 2">
    <name type="scientific">Datura stramonium</name>
    <name type="common">Jimsonweed</name>
    <name type="synonym">Common thornapple</name>
    <dbReference type="NCBI Taxonomy" id="4076"/>
    <lineage>
        <taxon>Eukaryota</taxon>
        <taxon>Viridiplantae</taxon>
        <taxon>Streptophyta</taxon>
        <taxon>Embryophyta</taxon>
        <taxon>Tracheophyta</taxon>
        <taxon>Spermatophyta</taxon>
        <taxon>Magnoliopsida</taxon>
        <taxon>eudicotyledons</taxon>
        <taxon>Gunneridae</taxon>
        <taxon>Pentapetalae</taxon>
        <taxon>asterids</taxon>
        <taxon>lamiids</taxon>
        <taxon>Solanales</taxon>
        <taxon>Solanaceae</taxon>
        <taxon>Solanoideae</taxon>
        <taxon>Datureae</taxon>
        <taxon>Datura</taxon>
    </lineage>
</organism>
<dbReference type="Proteomes" id="UP000823775">
    <property type="component" value="Unassembled WGS sequence"/>
</dbReference>
<dbReference type="EMBL" id="JACEIK010002409">
    <property type="protein sequence ID" value="MCD9560995.1"/>
    <property type="molecule type" value="Genomic_DNA"/>
</dbReference>
<evidence type="ECO:0000313" key="2">
    <source>
        <dbReference type="Proteomes" id="UP000823775"/>
    </source>
</evidence>
<evidence type="ECO:0000313" key="1">
    <source>
        <dbReference type="EMBL" id="MCD9560995.1"/>
    </source>
</evidence>
<gene>
    <name evidence="1" type="ORF">HAX54_019864</name>
</gene>
<feature type="non-terminal residue" evidence="1">
    <location>
        <position position="175"/>
    </location>
</feature>
<reference evidence="1 2" key="1">
    <citation type="journal article" date="2021" name="BMC Genomics">
        <title>Datura genome reveals duplications of psychoactive alkaloid biosynthetic genes and high mutation rate following tissue culture.</title>
        <authorList>
            <person name="Rajewski A."/>
            <person name="Carter-House D."/>
            <person name="Stajich J."/>
            <person name="Litt A."/>
        </authorList>
    </citation>
    <scope>NUCLEOTIDE SEQUENCE [LARGE SCALE GENOMIC DNA]</scope>
    <source>
        <strain evidence="1">AR-01</strain>
    </source>
</reference>
<accession>A0ABS8UQT2</accession>
<name>A0ABS8UQT2_DATST</name>
<protein>
    <submittedName>
        <fullName evidence="1">Uncharacterized protein</fullName>
    </submittedName>
</protein>